<evidence type="ECO:0000256" key="5">
    <source>
        <dbReference type="ARBA" id="ARBA00022737"/>
    </source>
</evidence>
<sequence length="1253" mass="140843">HFLHHHLINNSKVTQYLAELISDDVSVSRSHPLDNAGFLSFTTFAWMTPMMWAMFRNRLDVNSLNLSPMDVATTSGDRLQRLWEEEVEKVGLEKASMVRVILRFQRTRLILSVMIGILAMAVLVYKILTYVEDPGTSSVTYGVGLSLGLFTSEFFKAFLMSLLWAVSLRTAVRLKGAFSSMAFQKVISLRAHSNISTGEMINVLTNDGHRLFEAVLFGSFMLAVPVLLIVCIVYACFVLGYTALTGFFLAKVINIFRWKAMLLTDSRVRTMNEILNSIKLIKMYAWEDSFEKKVADLRKNEKKKLQMVSYIQNINTSITSIIPTLATVLTFVVHTTLRLTSLRYFQAFTTIAIFNSMRFCLALLPLCVKALAEAAVSVARLRVCMFTVCHSIPDAEERQRLSHSDEKCNTFLDQNSQQTASPRAHAEKHLLHTGNLLGVCGNVGSGKTSLISSILEQMHLLQGSIAADGSFAYVSQQAWIFHGTVQENILMGEPFDQAKYDRVVDVCSLRTDLKILPYGDQTEIGERGLNLSGGQKQRISLARAVYSNRDIFLLDDPLSAVDAHVGKHIFEECIKKQLQGKSIILVTHQLQYLEFCDDILVLEDGEVREAGNHQALMDASGRYAQLISNYQMEQSKVRLSQNHQYNTLIYCSSAVKTEDQLVSQESSSEGAISWRVYHQYCQAAGGYIITFLTILTIVLMIGSTAFSNWWLSFWLGQGDGTSNQTNSNHGDISQNPDLHYYQLIYGVMVVVTVILAIIKCFFYTHVTLHASCKLHNTMFKRIVDSPMSFFDTTPTGRILNRFAKDQEEVDTVLPLHMDPFMQFSLMVTFTIIIISSVFPPMLIAVIVMGALFTLILFVFQRSIRQMKKMENISRSPCISLTTSMLQGLSTIHAYNIRDSHIKLFKYLNDINSNHYLLFHSGTRWLSFWLDFMAATMTLLVALFVVLSSNDFISPALKGLAMSYTIQLTGMLQYVVRQATEVEARFNSTSLSLKNNDRLQAKIPEDWPKSGAITFQDYKMRYRENTPIVLNGLNIPIRAGEKLGIVGRTGSGKSSLGVALFRLVEPAAGTILIDGVDIMSIGLQDLRSKLSIIPQDPVLFIGTVRYNLDPFNNYTDEEIWAALEKTYMKDSISRLEEKLDAPVMENGENFSVGERQLMCMARALLRNSKIILLDEATASIDAETDTLIQNTIKEAFQHCTMLTIAHRINTVMHADRILVMDNGEAAELDHPDVLKQRPDSLFASLLTAANTMST</sequence>
<dbReference type="InterPro" id="IPR036640">
    <property type="entry name" value="ABC1_TM_sf"/>
</dbReference>
<keyword evidence="7" id="KW-0067">ATP-binding</keyword>
<feature type="transmembrane region" description="Helical" evidence="11">
    <location>
        <begin position="684"/>
        <end position="706"/>
    </location>
</feature>
<dbReference type="Gene3D" id="3.40.50.300">
    <property type="entry name" value="P-loop containing nucleotide triphosphate hydrolases"/>
    <property type="match status" value="2"/>
</dbReference>
<organism evidence="14 15">
    <name type="scientific">Lates calcarifer</name>
    <name type="common">Barramundi</name>
    <name type="synonym">Holocentrus calcarifer</name>
    <dbReference type="NCBI Taxonomy" id="8187"/>
    <lineage>
        <taxon>Eukaryota</taxon>
        <taxon>Metazoa</taxon>
        <taxon>Chordata</taxon>
        <taxon>Craniata</taxon>
        <taxon>Vertebrata</taxon>
        <taxon>Euteleostomi</taxon>
        <taxon>Actinopterygii</taxon>
        <taxon>Neopterygii</taxon>
        <taxon>Teleostei</taxon>
        <taxon>Neoteleostei</taxon>
        <taxon>Acanthomorphata</taxon>
        <taxon>Carangaria</taxon>
        <taxon>Carangaria incertae sedis</taxon>
        <taxon>Centropomidae</taxon>
        <taxon>Lates</taxon>
    </lineage>
</organism>
<evidence type="ECO:0000313" key="14">
    <source>
        <dbReference type="Ensembl" id="ENSLCAP00010057457.1"/>
    </source>
</evidence>
<dbReference type="FunFam" id="3.40.50.300:FF:000074">
    <property type="entry name" value="Multidrug resistance-associated protein 5 isoform 1"/>
    <property type="match status" value="1"/>
</dbReference>
<feature type="domain" description="ABC transporter" evidence="12">
    <location>
        <begin position="409"/>
        <end position="629"/>
    </location>
</feature>
<feature type="transmembrane region" description="Helical" evidence="11">
    <location>
        <begin position="819"/>
        <end position="835"/>
    </location>
</feature>
<dbReference type="PROSITE" id="PS50929">
    <property type="entry name" value="ABC_TM1F"/>
    <property type="match status" value="2"/>
</dbReference>
<evidence type="ECO:0000256" key="6">
    <source>
        <dbReference type="ARBA" id="ARBA00022741"/>
    </source>
</evidence>
<feature type="transmembrane region" description="Helical" evidence="11">
    <location>
        <begin position="344"/>
        <end position="372"/>
    </location>
</feature>
<dbReference type="FunFam" id="1.20.1560.10:FF:000015">
    <property type="entry name" value="multidrug resistance-associated protein 5 isoform X1"/>
    <property type="match status" value="1"/>
</dbReference>
<evidence type="ECO:0000256" key="2">
    <source>
        <dbReference type="ARBA" id="ARBA00009726"/>
    </source>
</evidence>
<evidence type="ECO:0000256" key="10">
    <source>
        <dbReference type="ARBA" id="ARBA00023180"/>
    </source>
</evidence>
<dbReference type="SUPFAM" id="SSF90123">
    <property type="entry name" value="ABC transporter transmembrane region"/>
    <property type="match status" value="2"/>
</dbReference>
<evidence type="ECO:0000256" key="9">
    <source>
        <dbReference type="ARBA" id="ARBA00023136"/>
    </source>
</evidence>
<feature type="transmembrane region" description="Helical" evidence="11">
    <location>
        <begin position="241"/>
        <end position="260"/>
    </location>
</feature>
<keyword evidence="4 11" id="KW-0812">Transmembrane</keyword>
<feature type="transmembrane region" description="Helical" evidence="11">
    <location>
        <begin position="36"/>
        <end position="55"/>
    </location>
</feature>
<dbReference type="InterPro" id="IPR027417">
    <property type="entry name" value="P-loop_NTPase"/>
</dbReference>
<dbReference type="FunFam" id="3.40.50.300:FF:000997">
    <property type="entry name" value="Multidrug resistance-associated protein 1"/>
    <property type="match status" value="1"/>
</dbReference>
<feature type="transmembrane region" description="Helical" evidence="11">
    <location>
        <begin position="109"/>
        <end position="128"/>
    </location>
</feature>
<dbReference type="GO" id="GO:0016020">
    <property type="term" value="C:membrane"/>
    <property type="evidence" value="ECO:0007669"/>
    <property type="project" value="InterPro"/>
</dbReference>
<evidence type="ECO:0000256" key="8">
    <source>
        <dbReference type="ARBA" id="ARBA00022989"/>
    </source>
</evidence>
<keyword evidence="5" id="KW-0677">Repeat</keyword>
<dbReference type="Pfam" id="PF00664">
    <property type="entry name" value="ABC_membrane"/>
    <property type="match status" value="2"/>
</dbReference>
<dbReference type="PROSITE" id="PS50893">
    <property type="entry name" value="ABC_TRANSPORTER_2"/>
    <property type="match status" value="2"/>
</dbReference>
<dbReference type="PANTHER" id="PTHR24223:SF10">
    <property type="entry name" value="ATP-BINDING CASSETTE SUB-FAMILY C MEMBER 12"/>
    <property type="match status" value="1"/>
</dbReference>
<evidence type="ECO:0000256" key="3">
    <source>
        <dbReference type="ARBA" id="ARBA00022448"/>
    </source>
</evidence>
<evidence type="ECO:0000256" key="1">
    <source>
        <dbReference type="ARBA" id="ARBA00004127"/>
    </source>
</evidence>
<keyword evidence="3" id="KW-0813">Transport</keyword>
<dbReference type="Proteomes" id="UP000314980">
    <property type="component" value="Unassembled WGS sequence"/>
</dbReference>
<dbReference type="InterPro" id="IPR050173">
    <property type="entry name" value="ABC_transporter_C-like"/>
</dbReference>
<dbReference type="FunFam" id="1.20.1560.10:FF:000012">
    <property type="entry name" value="ATP binding cassette subfamily C member 5"/>
    <property type="match status" value="1"/>
</dbReference>
<evidence type="ECO:0000313" key="15">
    <source>
        <dbReference type="Proteomes" id="UP000314980"/>
    </source>
</evidence>
<reference evidence="14" key="3">
    <citation type="submission" date="2025-09" db="UniProtKB">
        <authorList>
            <consortium name="Ensembl"/>
        </authorList>
    </citation>
    <scope>IDENTIFICATION</scope>
</reference>
<dbReference type="AlphaFoldDB" id="A0A4W6G382"/>
<keyword evidence="9 11" id="KW-0472">Membrane</keyword>
<evidence type="ECO:0000259" key="12">
    <source>
        <dbReference type="PROSITE" id="PS50893"/>
    </source>
</evidence>
<gene>
    <name evidence="14" type="primary">ABCC12</name>
    <name evidence="14" type="synonym">abcc12</name>
</gene>
<dbReference type="Ensembl" id="ENSLCAT00010059012.1">
    <property type="protein sequence ID" value="ENSLCAP00010057457.1"/>
    <property type="gene ID" value="ENSLCAG00010026771.1"/>
</dbReference>
<evidence type="ECO:0000256" key="4">
    <source>
        <dbReference type="ARBA" id="ARBA00022692"/>
    </source>
</evidence>
<dbReference type="InterPro" id="IPR003439">
    <property type="entry name" value="ABC_transporter-like_ATP-bd"/>
</dbReference>
<dbReference type="SUPFAM" id="SSF52540">
    <property type="entry name" value="P-loop containing nucleoside triphosphate hydrolases"/>
    <property type="match status" value="2"/>
</dbReference>
<dbReference type="GO" id="GO:0016887">
    <property type="term" value="F:ATP hydrolysis activity"/>
    <property type="evidence" value="ECO:0007669"/>
    <property type="project" value="InterPro"/>
</dbReference>
<feature type="domain" description="ABC transporter" evidence="12">
    <location>
        <begin position="1012"/>
        <end position="1246"/>
    </location>
</feature>
<dbReference type="PANTHER" id="PTHR24223">
    <property type="entry name" value="ATP-BINDING CASSETTE SUB-FAMILY C"/>
    <property type="match status" value="1"/>
</dbReference>
<dbReference type="InterPro" id="IPR003593">
    <property type="entry name" value="AAA+_ATPase"/>
</dbReference>
<dbReference type="CDD" id="cd03250">
    <property type="entry name" value="ABCC_MRP_domain1"/>
    <property type="match status" value="1"/>
</dbReference>
<feature type="domain" description="ABC transmembrane type-1" evidence="13">
    <location>
        <begin position="688"/>
        <end position="983"/>
    </location>
</feature>
<evidence type="ECO:0000256" key="11">
    <source>
        <dbReference type="SAM" id="Phobius"/>
    </source>
</evidence>
<feature type="transmembrane region" description="Helical" evidence="11">
    <location>
        <begin position="140"/>
        <end position="166"/>
    </location>
</feature>
<reference evidence="14" key="2">
    <citation type="submission" date="2025-08" db="UniProtKB">
        <authorList>
            <consortium name="Ensembl"/>
        </authorList>
    </citation>
    <scope>IDENTIFICATION</scope>
</reference>
<dbReference type="GO" id="GO:0140359">
    <property type="term" value="F:ABC-type transporter activity"/>
    <property type="evidence" value="ECO:0007669"/>
    <property type="project" value="InterPro"/>
</dbReference>
<dbReference type="PROSITE" id="PS00211">
    <property type="entry name" value="ABC_TRANSPORTER_1"/>
    <property type="match status" value="2"/>
</dbReference>
<accession>A0A4W6G382</accession>
<dbReference type="SMART" id="SM00382">
    <property type="entry name" value="AAA"/>
    <property type="match status" value="2"/>
</dbReference>
<comment type="similarity">
    <text evidence="2">Belongs to the ABC transporter superfamily. ABCC family. Conjugate transporter (TC 3.A.1.208) subfamily.</text>
</comment>
<feature type="domain" description="ABC transmembrane type-1" evidence="13">
    <location>
        <begin position="109"/>
        <end position="373"/>
    </location>
</feature>
<name>A0A4W6G382_LATCA</name>
<dbReference type="InterPro" id="IPR017871">
    <property type="entry name" value="ABC_transporter-like_CS"/>
</dbReference>
<comment type="subcellular location">
    <subcellularLocation>
        <location evidence="1">Endomembrane system</location>
        <topology evidence="1">Multi-pass membrane protein</topology>
    </subcellularLocation>
</comment>
<keyword evidence="10" id="KW-0325">Glycoprotein</keyword>
<feature type="transmembrane region" description="Helical" evidence="11">
    <location>
        <begin position="214"/>
        <end position="235"/>
    </location>
</feature>
<protein>
    <submittedName>
        <fullName evidence="14">ATP binding cassette subfamily C member 12</fullName>
    </submittedName>
</protein>
<dbReference type="CDD" id="cd18592">
    <property type="entry name" value="ABC_6TM_MRP5_8_9_D1"/>
    <property type="match status" value="1"/>
</dbReference>
<reference evidence="15" key="1">
    <citation type="submission" date="2015-09" db="EMBL/GenBank/DDBJ databases">
        <authorList>
            <person name="Sai Rama Sridatta P."/>
        </authorList>
    </citation>
    <scope>NUCLEOTIDE SEQUENCE [LARGE SCALE GENOMIC DNA]</scope>
</reference>
<feature type="transmembrane region" description="Helical" evidence="11">
    <location>
        <begin position="743"/>
        <end position="764"/>
    </location>
</feature>
<dbReference type="Pfam" id="PF00005">
    <property type="entry name" value="ABC_tran"/>
    <property type="match status" value="2"/>
</dbReference>
<evidence type="ECO:0000259" key="13">
    <source>
        <dbReference type="PROSITE" id="PS50929"/>
    </source>
</evidence>
<proteinExistence type="inferred from homology"/>
<dbReference type="CDD" id="cd18599">
    <property type="entry name" value="ABC_6TM_MRP5_8_9_D2"/>
    <property type="match status" value="1"/>
</dbReference>
<keyword evidence="6" id="KW-0547">Nucleotide-binding</keyword>
<dbReference type="Gene3D" id="1.20.1560.10">
    <property type="entry name" value="ABC transporter type 1, transmembrane domain"/>
    <property type="match status" value="2"/>
</dbReference>
<dbReference type="InterPro" id="IPR011527">
    <property type="entry name" value="ABC1_TM_dom"/>
</dbReference>
<keyword evidence="15" id="KW-1185">Reference proteome</keyword>
<dbReference type="CDD" id="cd03244">
    <property type="entry name" value="ABCC_MRP_domain2"/>
    <property type="match status" value="1"/>
</dbReference>
<dbReference type="GeneTree" id="ENSGT00940000159578"/>
<keyword evidence="8 11" id="KW-1133">Transmembrane helix</keyword>
<dbReference type="GO" id="GO:0005524">
    <property type="term" value="F:ATP binding"/>
    <property type="evidence" value="ECO:0007669"/>
    <property type="project" value="UniProtKB-KW"/>
</dbReference>
<feature type="transmembrane region" description="Helical" evidence="11">
    <location>
        <begin position="307"/>
        <end position="332"/>
    </location>
</feature>
<dbReference type="GO" id="GO:0012505">
    <property type="term" value="C:endomembrane system"/>
    <property type="evidence" value="ECO:0007669"/>
    <property type="project" value="UniProtKB-SubCell"/>
</dbReference>
<feature type="transmembrane region" description="Helical" evidence="11">
    <location>
        <begin position="927"/>
        <end position="946"/>
    </location>
</feature>
<feature type="transmembrane region" description="Helical" evidence="11">
    <location>
        <begin position="841"/>
        <end position="859"/>
    </location>
</feature>
<evidence type="ECO:0000256" key="7">
    <source>
        <dbReference type="ARBA" id="ARBA00022840"/>
    </source>
</evidence>